<dbReference type="SUPFAM" id="SSF52540">
    <property type="entry name" value="P-loop containing nucleoside triphosphate hydrolases"/>
    <property type="match status" value="1"/>
</dbReference>
<sequence length="401" mass="45772">MNDQRTPVTVLSGFLGAGKTTLLQHVLHNKQGLKVAVIVNDMSEINIDANMVKNESTLLRTEEKLVEMTNGCICCTLREDLLVEINRLVSEGAFDYILIESTGISEPMPVAQTFTYYDEETGIDLSSVCRLDTLVTVVDTYRFWHDYASGETLVDRGESADESDERDVVDLLVDQVECCDVLILNKTDMIEEKDVDKIEQLLRKLQPEAKMIRTSHGQIDPSEIINTGRFDFEKVSQSPGWIKELNEEHTPETEEYGISSFVYRRKRPFHPERIAQFFHQWPEEVVRAKGFMWIATRNDWVTLVSQAGASLTLETVGKWVASFSEEEQQEVFAEDGAAMEAYWDEEYGDRINEVVFIGVKQNQEEIEADLDECLLTDDEMAQDWFSFSDPLPAHPLTEEVN</sequence>
<dbReference type="PANTHER" id="PTHR43603:SF3">
    <property type="entry name" value="ZINC CHAPERONE YCIC"/>
    <property type="match status" value="1"/>
</dbReference>
<comment type="similarity">
    <text evidence="4">Belongs to the SIMIBI class G3E GTPase family. ZNG1 subfamily.</text>
</comment>
<dbReference type="EMBL" id="JACHHB010000015">
    <property type="protein sequence ID" value="MBB5174686.1"/>
    <property type="molecule type" value="Genomic_DNA"/>
</dbReference>
<keyword evidence="8" id="KW-1185">Reference proteome</keyword>
<evidence type="ECO:0000256" key="5">
    <source>
        <dbReference type="ARBA" id="ARBA00049117"/>
    </source>
</evidence>
<comment type="catalytic activity">
    <reaction evidence="5">
        <text>GTP + H2O = GDP + phosphate + H(+)</text>
        <dbReference type="Rhea" id="RHEA:19669"/>
        <dbReference type="ChEBI" id="CHEBI:15377"/>
        <dbReference type="ChEBI" id="CHEBI:15378"/>
        <dbReference type="ChEBI" id="CHEBI:37565"/>
        <dbReference type="ChEBI" id="CHEBI:43474"/>
        <dbReference type="ChEBI" id="CHEBI:58189"/>
    </reaction>
    <physiologicalReaction direction="left-to-right" evidence="5">
        <dbReference type="Rhea" id="RHEA:19670"/>
    </physiologicalReaction>
</comment>
<dbReference type="SMART" id="SM00833">
    <property type="entry name" value="CobW_C"/>
    <property type="match status" value="1"/>
</dbReference>
<evidence type="ECO:0000313" key="8">
    <source>
        <dbReference type="Proteomes" id="UP000551878"/>
    </source>
</evidence>
<dbReference type="CDD" id="cd03112">
    <property type="entry name" value="CobW-like"/>
    <property type="match status" value="1"/>
</dbReference>
<evidence type="ECO:0000256" key="4">
    <source>
        <dbReference type="ARBA" id="ARBA00034320"/>
    </source>
</evidence>
<name>A0A840QT21_9BACI</name>
<organism evidence="7 8">
    <name type="scientific">Texcoconibacillus texcoconensis</name>
    <dbReference type="NCBI Taxonomy" id="1095777"/>
    <lineage>
        <taxon>Bacteria</taxon>
        <taxon>Bacillati</taxon>
        <taxon>Bacillota</taxon>
        <taxon>Bacilli</taxon>
        <taxon>Bacillales</taxon>
        <taxon>Bacillaceae</taxon>
        <taxon>Texcoconibacillus</taxon>
    </lineage>
</organism>
<dbReference type="GO" id="GO:0000166">
    <property type="term" value="F:nucleotide binding"/>
    <property type="evidence" value="ECO:0007669"/>
    <property type="project" value="UniProtKB-KW"/>
</dbReference>
<reference evidence="7 8" key="1">
    <citation type="submission" date="2020-08" db="EMBL/GenBank/DDBJ databases">
        <title>Genomic Encyclopedia of Type Strains, Phase IV (KMG-IV): sequencing the most valuable type-strain genomes for metagenomic binning, comparative biology and taxonomic classification.</title>
        <authorList>
            <person name="Goeker M."/>
        </authorList>
    </citation>
    <scope>NUCLEOTIDE SEQUENCE [LARGE SCALE GENOMIC DNA]</scope>
    <source>
        <strain evidence="7 8">DSM 24696</strain>
    </source>
</reference>
<dbReference type="InterPro" id="IPR036627">
    <property type="entry name" value="CobW-likC_sf"/>
</dbReference>
<accession>A0A840QT21</accession>
<evidence type="ECO:0000256" key="1">
    <source>
        <dbReference type="ARBA" id="ARBA00022741"/>
    </source>
</evidence>
<dbReference type="GO" id="GO:0016787">
    <property type="term" value="F:hydrolase activity"/>
    <property type="evidence" value="ECO:0007669"/>
    <property type="project" value="UniProtKB-KW"/>
</dbReference>
<dbReference type="RefSeq" id="WP_184665094.1">
    <property type="nucleotide sequence ID" value="NZ_JACHHB010000015.1"/>
</dbReference>
<dbReference type="InterPro" id="IPR027417">
    <property type="entry name" value="P-loop_NTPase"/>
</dbReference>
<keyword evidence="3" id="KW-0143">Chaperone</keyword>
<dbReference type="PANTHER" id="PTHR43603">
    <property type="entry name" value="COBW DOMAIN-CONTAINING PROTEIN DDB_G0274527"/>
    <property type="match status" value="1"/>
</dbReference>
<dbReference type="Gene3D" id="3.30.1220.10">
    <property type="entry name" value="CobW-like, C-terminal domain"/>
    <property type="match status" value="1"/>
</dbReference>
<keyword evidence="2" id="KW-0378">Hydrolase</keyword>
<comment type="caution">
    <text evidence="7">The sequence shown here is derived from an EMBL/GenBank/DDBJ whole genome shotgun (WGS) entry which is preliminary data.</text>
</comment>
<dbReference type="AlphaFoldDB" id="A0A840QT21"/>
<evidence type="ECO:0000259" key="6">
    <source>
        <dbReference type="SMART" id="SM00833"/>
    </source>
</evidence>
<dbReference type="Proteomes" id="UP000551878">
    <property type="component" value="Unassembled WGS sequence"/>
</dbReference>
<keyword evidence="1" id="KW-0547">Nucleotide-binding</keyword>
<proteinExistence type="inferred from homology"/>
<evidence type="ECO:0000256" key="3">
    <source>
        <dbReference type="ARBA" id="ARBA00023186"/>
    </source>
</evidence>
<dbReference type="InterPro" id="IPR051927">
    <property type="entry name" value="Zn_Chap_cDPG_Synth"/>
</dbReference>
<gene>
    <name evidence="7" type="ORF">HNQ41_002903</name>
</gene>
<dbReference type="InterPro" id="IPR003495">
    <property type="entry name" value="CobW/HypB/UreG_nucleotide-bd"/>
</dbReference>
<dbReference type="Pfam" id="PF02492">
    <property type="entry name" value="cobW"/>
    <property type="match status" value="1"/>
</dbReference>
<evidence type="ECO:0000313" key="7">
    <source>
        <dbReference type="EMBL" id="MBB5174686.1"/>
    </source>
</evidence>
<dbReference type="InterPro" id="IPR011629">
    <property type="entry name" value="CobW-like_C"/>
</dbReference>
<dbReference type="Gene3D" id="3.40.50.300">
    <property type="entry name" value="P-loop containing nucleotide triphosphate hydrolases"/>
    <property type="match status" value="1"/>
</dbReference>
<evidence type="ECO:0000256" key="2">
    <source>
        <dbReference type="ARBA" id="ARBA00022801"/>
    </source>
</evidence>
<feature type="domain" description="CobW C-terminal" evidence="6">
    <location>
        <begin position="258"/>
        <end position="374"/>
    </location>
</feature>
<dbReference type="Pfam" id="PF07683">
    <property type="entry name" value="CobW_C"/>
    <property type="match status" value="1"/>
</dbReference>
<protein>
    <submittedName>
        <fullName evidence="7">G3E family GTPase</fullName>
    </submittedName>
</protein>